<keyword evidence="4" id="KW-1003">Cell membrane</keyword>
<feature type="transmembrane region" description="Helical" evidence="8">
    <location>
        <begin position="122"/>
        <end position="143"/>
    </location>
</feature>
<feature type="transmembrane region" description="Helical" evidence="8">
    <location>
        <begin position="176"/>
        <end position="195"/>
    </location>
</feature>
<feature type="transmembrane region" description="Helical" evidence="8">
    <location>
        <begin position="149"/>
        <end position="169"/>
    </location>
</feature>
<feature type="transmembrane region" description="Helical" evidence="8">
    <location>
        <begin position="304"/>
        <end position="324"/>
    </location>
</feature>
<dbReference type="InterPro" id="IPR000522">
    <property type="entry name" value="ABC_transptr_permease_BtuC"/>
</dbReference>
<reference evidence="10" key="1">
    <citation type="journal article" date="2019" name="Int. J. Syst. Evol. Microbiol.">
        <title>The Global Catalogue of Microorganisms (GCM) 10K type strain sequencing project: providing services to taxonomists for standard genome sequencing and annotation.</title>
        <authorList>
            <consortium name="The Broad Institute Genomics Platform"/>
            <consortium name="The Broad Institute Genome Sequencing Center for Infectious Disease"/>
            <person name="Wu L."/>
            <person name="Ma J."/>
        </authorList>
    </citation>
    <scope>NUCLEOTIDE SEQUENCE [LARGE SCALE GENOMIC DNA]</scope>
    <source>
        <strain evidence="10">JCM 30774</strain>
    </source>
</reference>
<evidence type="ECO:0000256" key="7">
    <source>
        <dbReference type="ARBA" id="ARBA00023136"/>
    </source>
</evidence>
<dbReference type="PANTHER" id="PTHR30472:SF24">
    <property type="entry name" value="FERRIC ENTEROBACTIN TRANSPORT SYSTEM PERMEASE PROTEIN FEPG"/>
    <property type="match status" value="1"/>
</dbReference>
<evidence type="ECO:0000256" key="4">
    <source>
        <dbReference type="ARBA" id="ARBA00022475"/>
    </source>
</evidence>
<evidence type="ECO:0000256" key="5">
    <source>
        <dbReference type="ARBA" id="ARBA00022692"/>
    </source>
</evidence>
<evidence type="ECO:0000256" key="6">
    <source>
        <dbReference type="ARBA" id="ARBA00022989"/>
    </source>
</evidence>
<comment type="subcellular location">
    <subcellularLocation>
        <location evidence="1">Cell membrane</location>
        <topology evidence="1">Multi-pass membrane protein</topology>
    </subcellularLocation>
</comment>
<feature type="transmembrane region" description="Helical" evidence="8">
    <location>
        <begin position="93"/>
        <end position="110"/>
    </location>
</feature>
<organism evidence="9 10">
    <name type="scientific">Rhodanobacter aciditrophus</name>
    <dbReference type="NCBI Taxonomy" id="1623218"/>
    <lineage>
        <taxon>Bacteria</taxon>
        <taxon>Pseudomonadati</taxon>
        <taxon>Pseudomonadota</taxon>
        <taxon>Gammaproteobacteria</taxon>
        <taxon>Lysobacterales</taxon>
        <taxon>Rhodanobacteraceae</taxon>
        <taxon>Rhodanobacter</taxon>
    </lineage>
</organism>
<keyword evidence="7 8" id="KW-0472">Membrane</keyword>
<evidence type="ECO:0000256" key="8">
    <source>
        <dbReference type="SAM" id="Phobius"/>
    </source>
</evidence>
<dbReference type="CDD" id="cd06550">
    <property type="entry name" value="TM_ABC_iron-siderophores_like"/>
    <property type="match status" value="1"/>
</dbReference>
<protein>
    <submittedName>
        <fullName evidence="9">FecCD family ABC transporter permease</fullName>
    </submittedName>
</protein>
<name>A0ABW4AW81_9GAMM</name>
<evidence type="ECO:0000256" key="1">
    <source>
        <dbReference type="ARBA" id="ARBA00004651"/>
    </source>
</evidence>
<sequence>MSLSNSSFDSHNADNRALPRNTRLLEWGRSSLLIDMAAARRNGMLLIALIVVSVISLGFGTLSIAPNEVVMALFGYGDTMTQFVINELRLNRLLAGIYTGAAFSVAGCLMQTVARNRLATPGIIGIDNAAMAFAVASVVGVGISLAPSAMALTGAATATALAFIIGGGSGTRGYRFIVAGLAVGSVSAAISQLLLSQVHIDTANAAYPWTVGSLSGRPEDEIPIMGWVTLIGLVLSLVLARWFQLMAFGDPVITALGNRPNQLRLVAVIISVALTGFAVALAGPVGLVALVGPEMARTFARHRGLPLFSSALCGAIVMVLADFVGRTALSPIELPVGVITAIIGGPYLLWILIRKPKQSTL</sequence>
<evidence type="ECO:0000256" key="3">
    <source>
        <dbReference type="ARBA" id="ARBA00022448"/>
    </source>
</evidence>
<dbReference type="Gene3D" id="1.10.3470.10">
    <property type="entry name" value="ABC transporter involved in vitamin B12 uptake, BtuC"/>
    <property type="match status" value="1"/>
</dbReference>
<comment type="similarity">
    <text evidence="2">Belongs to the binding-protein-dependent transport system permease family. FecCD subfamily.</text>
</comment>
<accession>A0ABW4AW81</accession>
<dbReference type="InterPro" id="IPR037294">
    <property type="entry name" value="ABC_BtuC-like"/>
</dbReference>
<keyword evidence="6 8" id="KW-1133">Transmembrane helix</keyword>
<keyword evidence="3" id="KW-0813">Transport</keyword>
<dbReference type="Proteomes" id="UP001597059">
    <property type="component" value="Unassembled WGS sequence"/>
</dbReference>
<proteinExistence type="inferred from homology"/>
<feature type="transmembrane region" description="Helical" evidence="8">
    <location>
        <begin position="336"/>
        <end position="353"/>
    </location>
</feature>
<dbReference type="Pfam" id="PF01032">
    <property type="entry name" value="FecCD"/>
    <property type="match status" value="1"/>
</dbReference>
<evidence type="ECO:0000256" key="2">
    <source>
        <dbReference type="ARBA" id="ARBA00007935"/>
    </source>
</evidence>
<comment type="caution">
    <text evidence="9">The sequence shown here is derived from an EMBL/GenBank/DDBJ whole genome shotgun (WGS) entry which is preliminary data.</text>
</comment>
<keyword evidence="5 8" id="KW-0812">Transmembrane</keyword>
<feature type="transmembrane region" description="Helical" evidence="8">
    <location>
        <begin position="224"/>
        <end position="244"/>
    </location>
</feature>
<feature type="transmembrane region" description="Helical" evidence="8">
    <location>
        <begin position="44"/>
        <end position="65"/>
    </location>
</feature>
<dbReference type="RefSeq" id="WP_377364390.1">
    <property type="nucleotide sequence ID" value="NZ_JBHTMN010000003.1"/>
</dbReference>
<feature type="transmembrane region" description="Helical" evidence="8">
    <location>
        <begin position="265"/>
        <end position="292"/>
    </location>
</feature>
<dbReference type="PANTHER" id="PTHR30472">
    <property type="entry name" value="FERRIC ENTEROBACTIN TRANSPORT SYSTEM PERMEASE PROTEIN"/>
    <property type="match status" value="1"/>
</dbReference>
<keyword evidence="10" id="KW-1185">Reference proteome</keyword>
<evidence type="ECO:0000313" key="9">
    <source>
        <dbReference type="EMBL" id="MFD1381912.1"/>
    </source>
</evidence>
<gene>
    <name evidence="9" type="ORF">ACFQ45_00935</name>
</gene>
<dbReference type="EMBL" id="JBHTMN010000003">
    <property type="protein sequence ID" value="MFD1381912.1"/>
    <property type="molecule type" value="Genomic_DNA"/>
</dbReference>
<evidence type="ECO:0000313" key="10">
    <source>
        <dbReference type="Proteomes" id="UP001597059"/>
    </source>
</evidence>
<dbReference type="SUPFAM" id="SSF81345">
    <property type="entry name" value="ABC transporter involved in vitamin B12 uptake, BtuC"/>
    <property type="match status" value="1"/>
</dbReference>